<dbReference type="AlphaFoldDB" id="A0AAN7UNM5"/>
<evidence type="ECO:0000256" key="1">
    <source>
        <dbReference type="SAM" id="Coils"/>
    </source>
</evidence>
<dbReference type="EMBL" id="JAWHQM010000010">
    <property type="protein sequence ID" value="KAK5629009.1"/>
    <property type="molecule type" value="Genomic_DNA"/>
</dbReference>
<accession>A0AAN7UNM5</accession>
<gene>
    <name evidence="3" type="ORF">RRF57_004724</name>
</gene>
<reference evidence="3 4" key="1">
    <citation type="submission" date="2023-10" db="EMBL/GenBank/DDBJ databases">
        <title>Draft genome sequence of Xylaria bambusicola isolate GMP-LS, the root and basal stem rot pathogen of sugarcane in Indonesia.</title>
        <authorList>
            <person name="Selvaraj P."/>
            <person name="Muralishankar V."/>
            <person name="Muruganantham S."/>
            <person name="Sp S."/>
            <person name="Haryani S."/>
            <person name="Lau K.J.X."/>
            <person name="Naqvi N.I."/>
        </authorList>
    </citation>
    <scope>NUCLEOTIDE SEQUENCE [LARGE SCALE GENOMIC DNA]</scope>
    <source>
        <strain evidence="3">GMP-LS</strain>
    </source>
</reference>
<evidence type="ECO:0000313" key="3">
    <source>
        <dbReference type="EMBL" id="KAK5629009.1"/>
    </source>
</evidence>
<evidence type="ECO:0000313" key="4">
    <source>
        <dbReference type="Proteomes" id="UP001305414"/>
    </source>
</evidence>
<feature type="region of interest" description="Disordered" evidence="2">
    <location>
        <begin position="344"/>
        <end position="384"/>
    </location>
</feature>
<evidence type="ECO:0000256" key="2">
    <source>
        <dbReference type="SAM" id="MobiDB-lite"/>
    </source>
</evidence>
<dbReference type="Proteomes" id="UP001305414">
    <property type="component" value="Unassembled WGS sequence"/>
</dbReference>
<organism evidence="3 4">
    <name type="scientific">Xylaria bambusicola</name>
    <dbReference type="NCBI Taxonomy" id="326684"/>
    <lineage>
        <taxon>Eukaryota</taxon>
        <taxon>Fungi</taxon>
        <taxon>Dikarya</taxon>
        <taxon>Ascomycota</taxon>
        <taxon>Pezizomycotina</taxon>
        <taxon>Sordariomycetes</taxon>
        <taxon>Xylariomycetidae</taxon>
        <taxon>Xylariales</taxon>
        <taxon>Xylariaceae</taxon>
        <taxon>Xylaria</taxon>
    </lineage>
</organism>
<proteinExistence type="predicted"/>
<keyword evidence="1" id="KW-0175">Coiled coil</keyword>
<keyword evidence="4" id="KW-1185">Reference proteome</keyword>
<comment type="caution">
    <text evidence="3">The sequence shown here is derived from an EMBL/GenBank/DDBJ whole genome shotgun (WGS) entry which is preliminary data.</text>
</comment>
<name>A0AAN7UNM5_9PEZI</name>
<sequence length="384" mass="43489">MSEDKNNDTATEKDAAVKAALQKLQETVVSLEQQLDIEKKLRTKTEINLKSVMKQWKQVAQELSKQQTEAKPFHTVTDEYLKQLVQELRYDVRCFAETYFDDLQWQPWPQQPQLEDGSVPLRVLPEAYEQCPTSPALAQSFVWRILKNKVFDRYEWPADKSVGIDLYGVAKFLKPGKLAVLPCPNDHRLTHFDRLANGPNEVDSTAQSESLRKFHVWRSITANMVFNADTAASPKDRWRTFEDSLITRHIDPIALAFVPEAEYRRYHDLLSTIIEKALVLDREISRQAAWVSWIFEDSDCLTSQGDVNVIVAPAMVKRGKSSGDGFEEQRQLLQADTCIIQSLLSSKANSQEERGSPTEEPTEGPTQGPTEGPTEGPAQGPTRG</sequence>
<protein>
    <submittedName>
        <fullName evidence="3">Uncharacterized protein</fullName>
    </submittedName>
</protein>
<feature type="coiled-coil region" evidence="1">
    <location>
        <begin position="14"/>
        <end position="41"/>
    </location>
</feature>